<evidence type="ECO:0008006" key="3">
    <source>
        <dbReference type="Google" id="ProtNLM"/>
    </source>
</evidence>
<name>A0A420YHD1_9PEZI</name>
<dbReference type="Proteomes" id="UP000275385">
    <property type="component" value="Unassembled WGS sequence"/>
</dbReference>
<accession>A0A420YHD1</accession>
<dbReference type="Gene3D" id="3.10.28.20">
    <property type="entry name" value="Acetamidase/Formamidase-like domains"/>
    <property type="match status" value="1"/>
</dbReference>
<dbReference type="STRING" id="177199.A0A420YHD1"/>
<dbReference type="SUPFAM" id="SSF141130">
    <property type="entry name" value="Acetamidase/Formamidase-like"/>
    <property type="match status" value="1"/>
</dbReference>
<comment type="caution">
    <text evidence="1">The sequence shown here is derived from an EMBL/GenBank/DDBJ whole genome shotgun (WGS) entry which is preliminary data.</text>
</comment>
<protein>
    <recommendedName>
        <fullName evidence="3">Formamidase</fullName>
    </recommendedName>
</protein>
<evidence type="ECO:0000313" key="1">
    <source>
        <dbReference type="EMBL" id="RKU47262.1"/>
    </source>
</evidence>
<reference evidence="1 2" key="1">
    <citation type="submission" date="2018-08" db="EMBL/GenBank/DDBJ databases">
        <title>Draft genome of the lignicolous fungus Coniochaeta pulveracea.</title>
        <authorList>
            <person name="Borstlap C.J."/>
            <person name="De Witt R.N."/>
            <person name="Botha A."/>
            <person name="Volschenk H."/>
        </authorList>
    </citation>
    <scope>NUCLEOTIDE SEQUENCE [LARGE SCALE GENOMIC DNA]</scope>
    <source>
        <strain evidence="1 2">CAB683</strain>
    </source>
</reference>
<dbReference type="PANTHER" id="PTHR31891">
    <property type="entry name" value="FORMAMIDASE C869.04-RELATED"/>
    <property type="match status" value="1"/>
</dbReference>
<gene>
    <name evidence="1" type="ORF">DL546_008959</name>
</gene>
<dbReference type="Pfam" id="PF03069">
    <property type="entry name" value="FmdA_AmdA"/>
    <property type="match status" value="2"/>
</dbReference>
<dbReference type="OrthoDB" id="3335528at2759"/>
<evidence type="ECO:0000313" key="2">
    <source>
        <dbReference type="Proteomes" id="UP000275385"/>
    </source>
</evidence>
<dbReference type="EMBL" id="QVQW01000010">
    <property type="protein sequence ID" value="RKU47262.1"/>
    <property type="molecule type" value="Genomic_DNA"/>
</dbReference>
<organism evidence="1 2">
    <name type="scientific">Coniochaeta pulveracea</name>
    <dbReference type="NCBI Taxonomy" id="177199"/>
    <lineage>
        <taxon>Eukaryota</taxon>
        <taxon>Fungi</taxon>
        <taxon>Dikarya</taxon>
        <taxon>Ascomycota</taxon>
        <taxon>Pezizomycotina</taxon>
        <taxon>Sordariomycetes</taxon>
        <taxon>Sordariomycetidae</taxon>
        <taxon>Coniochaetales</taxon>
        <taxon>Coniochaetaceae</taxon>
        <taxon>Coniochaeta</taxon>
    </lineage>
</organism>
<proteinExistence type="predicted"/>
<dbReference type="GO" id="GO:0016811">
    <property type="term" value="F:hydrolase activity, acting on carbon-nitrogen (but not peptide) bonds, in linear amides"/>
    <property type="evidence" value="ECO:0007669"/>
    <property type="project" value="InterPro"/>
</dbReference>
<sequence length="339" mass="36698">MTHSFHVSSQERHLKWSQALTPTLTVPSGSEVSFDLLDGGHNQIRPDNEATALRDFNFEMTDPAFGPIYIEGAEPGDVLVVEILDLKPGDYGWTALLPGFGLLADEFEAETPQLKMWNLTDEGTVTRQGSKRKLAVLKPGVAVPVRPFLGVLGVAPAVPGELSTIPPYASSGGNMDCRDLSTVGAKVYLPVNVPGALFSCGDGHAAQGDGEVCGTAIETPMKARLRLTIEKAADWTLKGKKGLECPHYITPKKGREDIEEEVLADKGEYAALGIHEDIREASRMAVRGLVDWLQAEKGMTRVEAYMLCSVASKLRMSEVVDMPNYAVSCALPLDVFIDE</sequence>
<dbReference type="InterPro" id="IPR004304">
    <property type="entry name" value="FmdA_AmdA"/>
</dbReference>
<keyword evidence="2" id="KW-1185">Reference proteome</keyword>
<dbReference type="PANTHER" id="PTHR31891:SF1">
    <property type="entry name" value="FORMAMIDASE C869.04-RELATED"/>
    <property type="match status" value="1"/>
</dbReference>
<dbReference type="AlphaFoldDB" id="A0A420YHD1"/>
<dbReference type="Gene3D" id="2.60.120.580">
    <property type="entry name" value="Acetamidase/Formamidase-like domains"/>
    <property type="match status" value="2"/>
</dbReference>